<dbReference type="GO" id="GO:0003848">
    <property type="term" value="F:2-amino-4-hydroxy-6-hydroxymethyldihydropteridine diphosphokinase activity"/>
    <property type="evidence" value="ECO:0007669"/>
    <property type="project" value="UniProtKB-EC"/>
</dbReference>
<evidence type="ECO:0000256" key="5">
    <source>
        <dbReference type="ARBA" id="ARBA00022777"/>
    </source>
</evidence>
<keyword evidence="7" id="KW-0289">Folate biosynthesis</keyword>
<evidence type="ECO:0000313" key="10">
    <source>
        <dbReference type="Proteomes" id="UP000572722"/>
    </source>
</evidence>
<dbReference type="PANTHER" id="PTHR43071">
    <property type="entry name" value="2-AMINO-4-HYDROXY-6-HYDROXYMETHYLDIHYDROPTERIDINE PYROPHOSPHOKINASE"/>
    <property type="match status" value="1"/>
</dbReference>
<comment type="caution">
    <text evidence="9">The sequence shown here is derived from an EMBL/GenBank/DDBJ whole genome shotgun (WGS) entry which is preliminary data.</text>
</comment>
<dbReference type="Pfam" id="PF01288">
    <property type="entry name" value="HPPK"/>
    <property type="match status" value="1"/>
</dbReference>
<dbReference type="Gene3D" id="3.30.70.560">
    <property type="entry name" value="7,8-Dihydro-6-hydroxymethylpterin-pyrophosphokinase HPPK"/>
    <property type="match status" value="1"/>
</dbReference>
<name>A0AAE5GTD8_9VIBR</name>
<dbReference type="GO" id="GO:0046656">
    <property type="term" value="P:folic acid biosynthetic process"/>
    <property type="evidence" value="ECO:0007669"/>
    <property type="project" value="UniProtKB-KW"/>
</dbReference>
<comment type="pathway">
    <text evidence="1">Cofactor biosynthesis; tetrahydrofolate biosynthesis; 2-amino-4-hydroxy-6-hydroxymethyl-7,8-dihydropteridine diphosphate from 7,8-dihydroneopterin triphosphate: step 4/4.</text>
</comment>
<dbReference type="AlphaFoldDB" id="A0AAE5GTD8"/>
<gene>
    <name evidence="9" type="primary">folK</name>
    <name evidence="9" type="ORF">F0237_19680</name>
</gene>
<evidence type="ECO:0000256" key="7">
    <source>
        <dbReference type="ARBA" id="ARBA00022909"/>
    </source>
</evidence>
<protein>
    <recommendedName>
        <fullName evidence="2">2-amino-4-hydroxy-6-hydroxymethyldihydropteridine diphosphokinase</fullName>
        <ecNumber evidence="2">2.7.6.3</ecNumber>
    </recommendedName>
</protein>
<keyword evidence="6" id="KW-0067">ATP-binding</keyword>
<evidence type="ECO:0000313" key="9">
    <source>
        <dbReference type="EMBL" id="NOI82893.1"/>
    </source>
</evidence>
<evidence type="ECO:0000256" key="3">
    <source>
        <dbReference type="ARBA" id="ARBA00022679"/>
    </source>
</evidence>
<evidence type="ECO:0000256" key="2">
    <source>
        <dbReference type="ARBA" id="ARBA00013253"/>
    </source>
</evidence>
<dbReference type="InterPro" id="IPR000550">
    <property type="entry name" value="Hppk"/>
</dbReference>
<dbReference type="GO" id="GO:0016301">
    <property type="term" value="F:kinase activity"/>
    <property type="evidence" value="ECO:0007669"/>
    <property type="project" value="UniProtKB-KW"/>
</dbReference>
<evidence type="ECO:0000256" key="6">
    <source>
        <dbReference type="ARBA" id="ARBA00022840"/>
    </source>
</evidence>
<accession>A0AAE5GTD8</accession>
<feature type="domain" description="7,8-dihydro-6-hydroxymethylpterin-pyrophosphokinase" evidence="8">
    <location>
        <begin position="5"/>
        <end position="129"/>
    </location>
</feature>
<organism evidence="9 10">
    <name type="scientific">Vibrio tubiashii</name>
    <dbReference type="NCBI Taxonomy" id="29498"/>
    <lineage>
        <taxon>Bacteria</taxon>
        <taxon>Pseudomonadati</taxon>
        <taxon>Pseudomonadota</taxon>
        <taxon>Gammaproteobacteria</taxon>
        <taxon>Vibrionales</taxon>
        <taxon>Vibrionaceae</taxon>
        <taxon>Vibrio</taxon>
        <taxon>Vibrio oreintalis group</taxon>
    </lineage>
</organism>
<evidence type="ECO:0000259" key="8">
    <source>
        <dbReference type="Pfam" id="PF01288"/>
    </source>
</evidence>
<dbReference type="CDD" id="cd00483">
    <property type="entry name" value="HPPK"/>
    <property type="match status" value="1"/>
</dbReference>
<dbReference type="Proteomes" id="UP000572722">
    <property type="component" value="Unassembled WGS sequence"/>
</dbReference>
<keyword evidence="4" id="KW-0547">Nucleotide-binding</keyword>
<dbReference type="PANTHER" id="PTHR43071:SF2">
    <property type="entry name" value="2-AMINO-4-HYDROXY-6-HYDROXYMETHYLDIHYDROPTERIDINE PYROPHOSPHOKINASE"/>
    <property type="match status" value="1"/>
</dbReference>
<dbReference type="GO" id="GO:0005524">
    <property type="term" value="F:ATP binding"/>
    <property type="evidence" value="ECO:0007669"/>
    <property type="project" value="UniProtKB-KW"/>
</dbReference>
<dbReference type="EC" id="2.7.6.3" evidence="2"/>
<evidence type="ECO:0000256" key="1">
    <source>
        <dbReference type="ARBA" id="ARBA00005051"/>
    </source>
</evidence>
<keyword evidence="5" id="KW-0418">Kinase</keyword>
<dbReference type="RefSeq" id="WP_171324719.1">
    <property type="nucleotide sequence ID" value="NZ_VTXO01000010.1"/>
</dbReference>
<sequence>MITTYIGIGSNIERRKHIQAAITELGAIGSDIRLSTIYECESIGFESNAFYNLVVEMKTSLTLTEFTRQLRKIELKWGRAENAGKFEPRTVDLDIILFGDQTCSSKPEIPRGDIFKYAFVLKPLLELCPQLVVPQDGRTIEQIWQQASFDTDLEAIPLWFN</sequence>
<dbReference type="InterPro" id="IPR035907">
    <property type="entry name" value="Hppk_sf"/>
</dbReference>
<evidence type="ECO:0000256" key="4">
    <source>
        <dbReference type="ARBA" id="ARBA00022741"/>
    </source>
</evidence>
<dbReference type="SUPFAM" id="SSF55083">
    <property type="entry name" value="6-hydroxymethyl-7,8-dihydropterin pyrophosphokinase, HPPK"/>
    <property type="match status" value="1"/>
</dbReference>
<reference evidence="9 10" key="1">
    <citation type="submission" date="2019-08" db="EMBL/GenBank/DDBJ databases">
        <title>Draft genome sequencing and comparative genomics of hatchery-associated Vibrios.</title>
        <authorList>
            <person name="Kehlet-Delgado H."/>
            <person name="Mueller R.S."/>
        </authorList>
    </citation>
    <scope>NUCLEOTIDE SEQUENCE [LARGE SCALE GENOMIC DNA]</scope>
    <source>
        <strain evidence="9 10">01-65-5-1</strain>
    </source>
</reference>
<dbReference type="EMBL" id="VTXO01000010">
    <property type="protein sequence ID" value="NOI82893.1"/>
    <property type="molecule type" value="Genomic_DNA"/>
</dbReference>
<dbReference type="NCBIfam" id="TIGR01498">
    <property type="entry name" value="folK"/>
    <property type="match status" value="1"/>
</dbReference>
<proteinExistence type="predicted"/>
<keyword evidence="3 9" id="KW-0808">Transferase</keyword>